<evidence type="ECO:0000313" key="2">
    <source>
        <dbReference type="EMBL" id="POW05562.1"/>
    </source>
</evidence>
<dbReference type="VEuPathDB" id="FungiDB:PSHT_06603"/>
<proteinExistence type="predicted"/>
<gene>
    <name evidence="2" type="ORF">PSTT_09595</name>
</gene>
<comment type="caution">
    <text evidence="2">The sequence shown here is derived from an EMBL/GenBank/DDBJ whole genome shotgun (WGS) entry which is preliminary data.</text>
</comment>
<reference evidence="2" key="1">
    <citation type="submission" date="2017-12" db="EMBL/GenBank/DDBJ databases">
        <title>Gene loss provides genomic basis for host adaptation in cereal stripe rust fungi.</title>
        <authorList>
            <person name="Xia C."/>
        </authorList>
    </citation>
    <scope>NUCLEOTIDE SEQUENCE [LARGE SCALE GENOMIC DNA]</scope>
    <source>
        <strain evidence="2">93-210</strain>
    </source>
</reference>
<dbReference type="AlphaFoldDB" id="A0A2S4V7Q0"/>
<keyword evidence="3" id="KW-1185">Reference proteome</keyword>
<evidence type="ECO:0000256" key="1">
    <source>
        <dbReference type="SAM" id="MobiDB-lite"/>
    </source>
</evidence>
<name>A0A2S4V7Q0_9BASI</name>
<accession>A0A2S4V7Q0</accession>
<dbReference type="Proteomes" id="UP000239156">
    <property type="component" value="Unassembled WGS sequence"/>
</dbReference>
<feature type="region of interest" description="Disordered" evidence="1">
    <location>
        <begin position="1"/>
        <end position="25"/>
    </location>
</feature>
<sequence length="71" mass="7983">MSNSSITVNNNNKEQSPSTTTSPPAHLPFNFSECIKYLAAQHAAEMEHLAKKEVTPGIHYYFISTEIKHSY</sequence>
<dbReference type="EMBL" id="PKSL01000097">
    <property type="protein sequence ID" value="POW05562.1"/>
    <property type="molecule type" value="Genomic_DNA"/>
</dbReference>
<feature type="compositionally biased region" description="Polar residues" evidence="1">
    <location>
        <begin position="1"/>
        <end position="23"/>
    </location>
</feature>
<protein>
    <submittedName>
        <fullName evidence="2">Uncharacterized protein</fullName>
    </submittedName>
</protein>
<dbReference type="VEuPathDB" id="FungiDB:PSTT_09595"/>
<organism evidence="2 3">
    <name type="scientific">Puccinia striiformis</name>
    <dbReference type="NCBI Taxonomy" id="27350"/>
    <lineage>
        <taxon>Eukaryota</taxon>
        <taxon>Fungi</taxon>
        <taxon>Dikarya</taxon>
        <taxon>Basidiomycota</taxon>
        <taxon>Pucciniomycotina</taxon>
        <taxon>Pucciniomycetes</taxon>
        <taxon>Pucciniales</taxon>
        <taxon>Pucciniaceae</taxon>
        <taxon>Puccinia</taxon>
    </lineage>
</organism>
<evidence type="ECO:0000313" key="3">
    <source>
        <dbReference type="Proteomes" id="UP000239156"/>
    </source>
</evidence>